<protein>
    <submittedName>
        <fullName evidence="2">Uncharacterized protein</fullName>
    </submittedName>
</protein>
<dbReference type="Proteomes" id="UP001279734">
    <property type="component" value="Unassembled WGS sequence"/>
</dbReference>
<feature type="region of interest" description="Disordered" evidence="1">
    <location>
        <begin position="67"/>
        <end position="97"/>
    </location>
</feature>
<reference evidence="2" key="1">
    <citation type="submission" date="2023-05" db="EMBL/GenBank/DDBJ databases">
        <title>Nepenthes gracilis genome sequencing.</title>
        <authorList>
            <person name="Fukushima K."/>
        </authorList>
    </citation>
    <scope>NUCLEOTIDE SEQUENCE</scope>
    <source>
        <strain evidence="2">SING2019-196</strain>
    </source>
</reference>
<evidence type="ECO:0000256" key="1">
    <source>
        <dbReference type="SAM" id="MobiDB-lite"/>
    </source>
</evidence>
<dbReference type="PANTHER" id="PTHR47209:SF10">
    <property type="entry name" value="E3 UBIQUITIN-PROTEIN LIGASE KEG-LIKE"/>
    <property type="match status" value="1"/>
</dbReference>
<comment type="caution">
    <text evidence="2">The sequence shown here is derived from an EMBL/GenBank/DDBJ whole genome shotgun (WGS) entry which is preliminary data.</text>
</comment>
<dbReference type="EMBL" id="BSYO01000004">
    <property type="protein sequence ID" value="GMH03626.1"/>
    <property type="molecule type" value="Genomic_DNA"/>
</dbReference>
<name>A0AAD3S3D5_NEPGR</name>
<proteinExistence type="predicted"/>
<accession>A0AAD3S3D5</accession>
<evidence type="ECO:0000313" key="2">
    <source>
        <dbReference type="EMBL" id="GMH03626.1"/>
    </source>
</evidence>
<dbReference type="PANTHER" id="PTHR47209">
    <property type="entry name" value="OS06G0639500 PROTEIN"/>
    <property type="match status" value="1"/>
</dbReference>
<organism evidence="2 3">
    <name type="scientific">Nepenthes gracilis</name>
    <name type="common">Slender pitcher plant</name>
    <dbReference type="NCBI Taxonomy" id="150966"/>
    <lineage>
        <taxon>Eukaryota</taxon>
        <taxon>Viridiplantae</taxon>
        <taxon>Streptophyta</taxon>
        <taxon>Embryophyta</taxon>
        <taxon>Tracheophyta</taxon>
        <taxon>Spermatophyta</taxon>
        <taxon>Magnoliopsida</taxon>
        <taxon>eudicotyledons</taxon>
        <taxon>Gunneridae</taxon>
        <taxon>Pentapetalae</taxon>
        <taxon>Caryophyllales</taxon>
        <taxon>Nepenthaceae</taxon>
        <taxon>Nepenthes</taxon>
    </lineage>
</organism>
<keyword evidence="3" id="KW-1185">Reference proteome</keyword>
<gene>
    <name evidence="2" type="ORF">Nepgr_005465</name>
</gene>
<evidence type="ECO:0000313" key="3">
    <source>
        <dbReference type="Proteomes" id="UP001279734"/>
    </source>
</evidence>
<dbReference type="AlphaFoldDB" id="A0AAD3S3D5"/>
<sequence>MTKPYKVGQFVRLKADVLMPRFKWPCERGGEWATGRITQIHANGCLIVKFPVRFVFGNELGTSLADPAQVSSVGAKPKMGRKNSVHPSNLHSDNKSR</sequence>
<dbReference type="InterPro" id="IPR053293">
    <property type="entry name" value="OCM_Kinase"/>
</dbReference>